<proteinExistence type="predicted"/>
<keyword evidence="3" id="KW-1185">Reference proteome</keyword>
<evidence type="ECO:0000313" key="2">
    <source>
        <dbReference type="EMBL" id="MDQ7880048.1"/>
    </source>
</evidence>
<evidence type="ECO:0000256" key="1">
    <source>
        <dbReference type="SAM" id="MobiDB-lite"/>
    </source>
</evidence>
<organism evidence="2 3">
    <name type="scientific">Microbacterium psychrotolerans</name>
    <dbReference type="NCBI Taxonomy" id="3068321"/>
    <lineage>
        <taxon>Bacteria</taxon>
        <taxon>Bacillati</taxon>
        <taxon>Actinomycetota</taxon>
        <taxon>Actinomycetes</taxon>
        <taxon>Micrococcales</taxon>
        <taxon>Microbacteriaceae</taxon>
        <taxon>Microbacterium</taxon>
    </lineage>
</organism>
<reference evidence="2 3" key="1">
    <citation type="submission" date="2023-08" db="EMBL/GenBank/DDBJ databases">
        <title>Microbacterium psychrotolerans sp. nov., a psychrotolerant bacterium isolated from soil in Heilongjiang Province, China.</title>
        <authorList>
            <person name="An P."/>
            <person name="Zhao D."/>
            <person name="Xiang H."/>
        </authorList>
    </citation>
    <scope>NUCLEOTIDE SEQUENCE [LARGE SCALE GENOMIC DNA]</scope>
    <source>
        <strain evidence="2 3">QXD-8</strain>
    </source>
</reference>
<evidence type="ECO:0000313" key="3">
    <source>
        <dbReference type="Proteomes" id="UP001235133"/>
    </source>
</evidence>
<accession>A0ABU0Z626</accession>
<name>A0ABU0Z626_9MICO</name>
<feature type="compositionally biased region" description="Low complexity" evidence="1">
    <location>
        <begin position="1"/>
        <end position="16"/>
    </location>
</feature>
<dbReference type="RefSeq" id="WP_308869718.1">
    <property type="nucleotide sequence ID" value="NZ_JAVFWO010000007.1"/>
</dbReference>
<sequence length="191" mass="19548">MSDVAAPAPASTSPSPVMSPPTPSPSSKSDPALISARGIGPYILGGSFAEALELLGVAEERSLPAEGFEDRCPWFASATGLDSLMTYVIADVVQESGVSAATDVIHSVSVQDGGAAGMLLPLTDAGVGLRSSEEDVRAVYPDAATEDALNADSALRVTEGRGAIVFEFRDGVAYFITVLPASEPLPAEYCG</sequence>
<feature type="region of interest" description="Disordered" evidence="1">
    <location>
        <begin position="1"/>
        <end position="31"/>
    </location>
</feature>
<comment type="caution">
    <text evidence="2">The sequence shown here is derived from an EMBL/GenBank/DDBJ whole genome shotgun (WGS) entry which is preliminary data.</text>
</comment>
<dbReference type="Proteomes" id="UP001235133">
    <property type="component" value="Unassembled WGS sequence"/>
</dbReference>
<gene>
    <name evidence="2" type="ORF">Q9R08_18810</name>
</gene>
<dbReference type="EMBL" id="JAVFWO010000007">
    <property type="protein sequence ID" value="MDQ7880048.1"/>
    <property type="molecule type" value="Genomic_DNA"/>
</dbReference>
<protein>
    <submittedName>
        <fullName evidence="2">Uncharacterized protein</fullName>
    </submittedName>
</protein>